<sequence>MVRRAVAGAGRVAVGVRGSQRGERLAAEMPVASIKRRCSPEQLRGEGRAELAALQALHAVTPFMDSLGLSWGPTGGVGYQLATGIAVLHHGSDLDLVLRTPAALTRVDAKALYQVLCAAPCRIDLQLETPFGAVALAEWAGASKRVLLKSRHGACLVSDPWSVLELSA</sequence>
<dbReference type="NCBIfam" id="TIGR03135">
    <property type="entry name" value="malonate_mdcG"/>
    <property type="match status" value="1"/>
</dbReference>
<protein>
    <submittedName>
        <fullName evidence="5">Phosphoribosyl-dephospho-CoA transferase</fullName>
        <ecNumber evidence="5">2.7.7.66</ecNumber>
    </submittedName>
</protein>
<dbReference type="Pfam" id="PF20866">
    <property type="entry name" value="MdcG_N"/>
    <property type="match status" value="1"/>
</dbReference>
<evidence type="ECO:0000313" key="5">
    <source>
        <dbReference type="EMBL" id="VVM58120.1"/>
    </source>
</evidence>
<organism evidence="5 6">
    <name type="scientific">Pseudomonas fluorescens</name>
    <dbReference type="NCBI Taxonomy" id="294"/>
    <lineage>
        <taxon>Bacteria</taxon>
        <taxon>Pseudomonadati</taxon>
        <taxon>Pseudomonadota</taxon>
        <taxon>Gammaproteobacteria</taxon>
        <taxon>Pseudomonadales</taxon>
        <taxon>Pseudomonadaceae</taxon>
        <taxon>Pseudomonas</taxon>
    </lineage>
</organism>
<dbReference type="EMBL" id="CABVHF010000001">
    <property type="protein sequence ID" value="VVM58120.1"/>
    <property type="molecule type" value="Genomic_DNA"/>
</dbReference>
<dbReference type="Pfam" id="PF10620">
    <property type="entry name" value="MdcG"/>
    <property type="match status" value="1"/>
</dbReference>
<dbReference type="InterPro" id="IPR048903">
    <property type="entry name" value="MdcG_N"/>
</dbReference>
<evidence type="ECO:0000256" key="1">
    <source>
        <dbReference type="ARBA" id="ARBA00022679"/>
    </source>
</evidence>
<evidence type="ECO:0000256" key="2">
    <source>
        <dbReference type="ARBA" id="ARBA00022695"/>
    </source>
</evidence>
<name>A0A5E6QUL2_PSEFL</name>
<dbReference type="AlphaFoldDB" id="A0A5E6QUL2"/>
<dbReference type="InterPro" id="IPR017557">
    <property type="entry name" value="Holo-ACP_synthase"/>
</dbReference>
<reference evidence="5 6" key="1">
    <citation type="submission" date="2019-09" db="EMBL/GenBank/DDBJ databases">
        <authorList>
            <person name="Chandra G."/>
            <person name="Truman W A."/>
        </authorList>
    </citation>
    <scope>NUCLEOTIDE SEQUENCE [LARGE SCALE GENOMIC DNA]</scope>
    <source>
        <strain evidence="5">PS631</strain>
    </source>
</reference>
<dbReference type="EC" id="2.7.7.66" evidence="5"/>
<evidence type="ECO:0000259" key="3">
    <source>
        <dbReference type="Pfam" id="PF10620"/>
    </source>
</evidence>
<proteinExistence type="predicted"/>
<accession>A0A5E6QUL2</accession>
<feature type="domain" description="Phosphoribosyl-dephospho-CoA transferase MdcG N-terminal" evidence="4">
    <location>
        <begin position="2"/>
        <end position="40"/>
    </location>
</feature>
<dbReference type="GO" id="GO:0016779">
    <property type="term" value="F:nucleotidyltransferase activity"/>
    <property type="evidence" value="ECO:0007669"/>
    <property type="project" value="UniProtKB-KW"/>
</dbReference>
<evidence type="ECO:0000259" key="4">
    <source>
        <dbReference type="Pfam" id="PF20866"/>
    </source>
</evidence>
<dbReference type="Proteomes" id="UP000399692">
    <property type="component" value="Unassembled WGS sequence"/>
</dbReference>
<evidence type="ECO:0000313" key="6">
    <source>
        <dbReference type="Proteomes" id="UP000399692"/>
    </source>
</evidence>
<gene>
    <name evidence="5" type="primary">mdcG</name>
    <name evidence="5" type="ORF">PS631_01178</name>
</gene>
<dbReference type="InterPro" id="IPR049180">
    <property type="entry name" value="MdcG_C"/>
</dbReference>
<dbReference type="NCBIfam" id="NF002332">
    <property type="entry name" value="PRK01293.1"/>
    <property type="match status" value="1"/>
</dbReference>
<feature type="domain" description="Phosphoribosyl-dephospho-CoA transferase MdcG C-terminal" evidence="3">
    <location>
        <begin position="48"/>
        <end position="160"/>
    </location>
</feature>
<keyword evidence="2 5" id="KW-0548">Nucleotidyltransferase</keyword>
<keyword evidence="1 5" id="KW-0808">Transferase</keyword>